<dbReference type="InterPro" id="IPR011009">
    <property type="entry name" value="Kinase-like_dom_sf"/>
</dbReference>
<evidence type="ECO:0000313" key="2">
    <source>
        <dbReference type="EMBL" id="RCW50383.1"/>
    </source>
</evidence>
<keyword evidence="3" id="KW-1185">Reference proteome</keyword>
<keyword evidence="2" id="KW-0418">Kinase</keyword>
<organism evidence="2 3">
    <name type="scientific">Paenibacillus prosopidis</name>
    <dbReference type="NCBI Taxonomy" id="630520"/>
    <lineage>
        <taxon>Bacteria</taxon>
        <taxon>Bacillati</taxon>
        <taxon>Bacillota</taxon>
        <taxon>Bacilli</taxon>
        <taxon>Bacillales</taxon>
        <taxon>Paenibacillaceae</taxon>
        <taxon>Paenibacillus</taxon>
    </lineage>
</organism>
<dbReference type="Gene3D" id="3.90.1200.10">
    <property type="match status" value="1"/>
</dbReference>
<dbReference type="AlphaFoldDB" id="A0A368WBC2"/>
<protein>
    <submittedName>
        <fullName evidence="2">Aminoglycoside phosphotransferase (APT) family kinase protein</fullName>
    </submittedName>
</protein>
<evidence type="ECO:0000259" key="1">
    <source>
        <dbReference type="Pfam" id="PF01636"/>
    </source>
</evidence>
<proteinExistence type="predicted"/>
<dbReference type="SUPFAM" id="SSF56112">
    <property type="entry name" value="Protein kinase-like (PK-like)"/>
    <property type="match status" value="1"/>
</dbReference>
<dbReference type="PANTHER" id="PTHR41283:SF1">
    <property type="entry name" value="AMINOGLYCOSIDE PHOSPHOTRANSFERASE DOMAIN-CONTAINING PROTEIN"/>
    <property type="match status" value="1"/>
</dbReference>
<sequence length="311" mass="36496">MNDIELSKLLVDQITSLHGSSSISKIYKGYSSDEKFIVEKGNQTFLLKKFALDDFPSKQTEYEALRMMQQYDVKCSRPLEIGSLENVGFGYMLLTYIEGQEATEALPSYASVVQYEIGAQAGKELAKMHKWHAPSSIAPWFDRKLAKHNQYMEQYYKGDVRVKHDMKVLTFIDRNLRVMKNRPNMFQHDDFHVGNLIVKNEKLSGVIDFNRLYWGDPVHEFLKAGMFSSEISIPFTIGQIKSYHKDQEPDELFWRLYSLYLAMTIISSVVWILKVKPEEITIMMEKIERVLEDHDYFNNIIPRWYLEEQKQ</sequence>
<feature type="domain" description="Aminoglycoside phosphotransferase" evidence="1">
    <location>
        <begin position="24"/>
        <end position="248"/>
    </location>
</feature>
<name>A0A368WBC2_9BACL</name>
<dbReference type="RefSeq" id="WP_114379207.1">
    <property type="nucleotide sequence ID" value="NZ_QPJD01000003.1"/>
</dbReference>
<accession>A0A368WBC2</accession>
<keyword evidence="2" id="KW-0808">Transferase</keyword>
<dbReference type="Pfam" id="PF01636">
    <property type="entry name" value="APH"/>
    <property type="match status" value="1"/>
</dbReference>
<dbReference type="OrthoDB" id="334783at2"/>
<dbReference type="GO" id="GO:0016301">
    <property type="term" value="F:kinase activity"/>
    <property type="evidence" value="ECO:0007669"/>
    <property type="project" value="UniProtKB-KW"/>
</dbReference>
<dbReference type="PANTHER" id="PTHR41283">
    <property type="entry name" value="AMINOGLYCOSIDE PHOSPHOTRANSFERASE"/>
    <property type="match status" value="1"/>
</dbReference>
<dbReference type="InterPro" id="IPR002575">
    <property type="entry name" value="Aminoglycoside_PTrfase"/>
</dbReference>
<gene>
    <name evidence="2" type="ORF">DFP97_103404</name>
</gene>
<dbReference type="EMBL" id="QPJD01000003">
    <property type="protein sequence ID" value="RCW50383.1"/>
    <property type="molecule type" value="Genomic_DNA"/>
</dbReference>
<reference evidence="2 3" key="1">
    <citation type="submission" date="2018-07" db="EMBL/GenBank/DDBJ databases">
        <title>Genomic Encyclopedia of Type Strains, Phase III (KMG-III): the genomes of soil and plant-associated and newly described type strains.</title>
        <authorList>
            <person name="Whitman W."/>
        </authorList>
    </citation>
    <scope>NUCLEOTIDE SEQUENCE [LARGE SCALE GENOMIC DNA]</scope>
    <source>
        <strain evidence="2 3">CECT 7506</strain>
    </source>
</reference>
<comment type="caution">
    <text evidence="2">The sequence shown here is derived from an EMBL/GenBank/DDBJ whole genome shotgun (WGS) entry which is preliminary data.</text>
</comment>
<evidence type="ECO:0000313" key="3">
    <source>
        <dbReference type="Proteomes" id="UP000252415"/>
    </source>
</evidence>
<dbReference type="Proteomes" id="UP000252415">
    <property type="component" value="Unassembled WGS sequence"/>
</dbReference>